<dbReference type="PROSITE" id="PS50035">
    <property type="entry name" value="PLD"/>
    <property type="match status" value="2"/>
</dbReference>
<dbReference type="NCBIfam" id="TIGR04265">
    <property type="entry name" value="bac_cardiolipin"/>
    <property type="match status" value="1"/>
</dbReference>
<evidence type="ECO:0000256" key="12">
    <source>
        <dbReference type="NCBIfam" id="TIGR04265"/>
    </source>
</evidence>
<keyword evidence="4 15" id="KW-0808">Transferase</keyword>
<keyword evidence="6" id="KW-0677">Repeat</keyword>
<evidence type="ECO:0000256" key="7">
    <source>
        <dbReference type="ARBA" id="ARBA00022989"/>
    </source>
</evidence>
<evidence type="ECO:0000256" key="9">
    <source>
        <dbReference type="ARBA" id="ARBA00023136"/>
    </source>
</evidence>
<dbReference type="InterPro" id="IPR022924">
    <property type="entry name" value="Cardiolipin_synthase"/>
</dbReference>
<dbReference type="Pfam" id="PF13396">
    <property type="entry name" value="PLDc_N"/>
    <property type="match status" value="1"/>
</dbReference>
<name>A0A212KB49_9DELT</name>
<evidence type="ECO:0000256" key="11">
    <source>
        <dbReference type="ARBA" id="ARBA00023264"/>
    </source>
</evidence>
<evidence type="ECO:0000256" key="10">
    <source>
        <dbReference type="ARBA" id="ARBA00023209"/>
    </source>
</evidence>
<dbReference type="Pfam" id="PF13091">
    <property type="entry name" value="PLDc_2"/>
    <property type="match status" value="2"/>
</dbReference>
<evidence type="ECO:0000256" key="13">
    <source>
        <dbReference type="SAM" id="Phobius"/>
    </source>
</evidence>
<organism evidence="15">
    <name type="scientific">uncultured delta proteobacterium</name>
    <dbReference type="NCBI Taxonomy" id="34034"/>
    <lineage>
        <taxon>Bacteria</taxon>
        <taxon>Deltaproteobacteria</taxon>
        <taxon>environmental samples</taxon>
    </lineage>
</organism>
<accession>A0A212KB49</accession>
<dbReference type="EC" id="2.7.8.-" evidence="12"/>
<evidence type="ECO:0000256" key="3">
    <source>
        <dbReference type="ARBA" id="ARBA00022516"/>
    </source>
</evidence>
<dbReference type="InterPro" id="IPR027379">
    <property type="entry name" value="CLS_N"/>
</dbReference>
<reference evidence="15" key="1">
    <citation type="submission" date="2016-04" db="EMBL/GenBank/DDBJ databases">
        <authorList>
            <person name="Evans L.H."/>
            <person name="Alamgir A."/>
            <person name="Owens N."/>
            <person name="Weber N.D."/>
            <person name="Virtaneva K."/>
            <person name="Barbian K."/>
            <person name="Babar A."/>
            <person name="Rosenke K."/>
        </authorList>
    </citation>
    <scope>NUCLEOTIDE SEQUENCE</scope>
    <source>
        <strain evidence="15">86</strain>
    </source>
</reference>
<proteinExistence type="predicted"/>
<keyword evidence="11" id="KW-1208">Phospholipid metabolism</keyword>
<keyword evidence="10" id="KW-0594">Phospholipid biosynthesis</keyword>
<evidence type="ECO:0000256" key="1">
    <source>
        <dbReference type="ARBA" id="ARBA00004651"/>
    </source>
</evidence>
<evidence type="ECO:0000256" key="2">
    <source>
        <dbReference type="ARBA" id="ARBA00022475"/>
    </source>
</evidence>
<dbReference type="SUPFAM" id="SSF56024">
    <property type="entry name" value="Phospholipase D/nuclease"/>
    <property type="match status" value="2"/>
</dbReference>
<dbReference type="PANTHER" id="PTHR21248:SF22">
    <property type="entry name" value="PHOSPHOLIPASE D"/>
    <property type="match status" value="1"/>
</dbReference>
<keyword evidence="5 13" id="KW-0812">Transmembrane</keyword>
<dbReference type="GO" id="GO:0008808">
    <property type="term" value="F:cardiolipin synthase activity"/>
    <property type="evidence" value="ECO:0007669"/>
    <property type="project" value="UniProtKB-UniRule"/>
</dbReference>
<protein>
    <recommendedName>
        <fullName evidence="12">Cardiolipin synthase</fullName>
        <ecNumber evidence="12">2.7.8.-</ecNumber>
    </recommendedName>
</protein>
<evidence type="ECO:0000256" key="6">
    <source>
        <dbReference type="ARBA" id="ARBA00022737"/>
    </source>
</evidence>
<feature type="transmembrane region" description="Helical" evidence="13">
    <location>
        <begin position="66"/>
        <end position="84"/>
    </location>
</feature>
<feature type="domain" description="PLD phosphodiesterase" evidence="14">
    <location>
        <begin position="457"/>
        <end position="484"/>
    </location>
</feature>
<dbReference type="Gene3D" id="3.30.870.10">
    <property type="entry name" value="Endonuclease Chain A"/>
    <property type="match status" value="2"/>
</dbReference>
<evidence type="ECO:0000313" key="15">
    <source>
        <dbReference type="EMBL" id="SBW08857.1"/>
    </source>
</evidence>
<keyword evidence="7 13" id="KW-1133">Transmembrane helix</keyword>
<keyword evidence="9 13" id="KW-0472">Membrane</keyword>
<dbReference type="InterPro" id="IPR025202">
    <property type="entry name" value="PLD-like_dom"/>
</dbReference>
<dbReference type="AlphaFoldDB" id="A0A212KB49"/>
<dbReference type="InterPro" id="IPR001736">
    <property type="entry name" value="PLipase_D/transphosphatidylase"/>
</dbReference>
<evidence type="ECO:0000256" key="4">
    <source>
        <dbReference type="ARBA" id="ARBA00022679"/>
    </source>
</evidence>
<dbReference type="PANTHER" id="PTHR21248">
    <property type="entry name" value="CARDIOLIPIN SYNTHASE"/>
    <property type="match status" value="1"/>
</dbReference>
<dbReference type="CDD" id="cd09112">
    <property type="entry name" value="PLDc_CLS_2"/>
    <property type="match status" value="1"/>
</dbReference>
<keyword evidence="8" id="KW-0443">Lipid metabolism</keyword>
<dbReference type="CDD" id="cd09110">
    <property type="entry name" value="PLDc_CLS_1"/>
    <property type="match status" value="1"/>
</dbReference>
<sequence length="544" mass="60397">MAEPLPSYAMPAKKPDRGHRGLVIALALVAALGIFLLLDRDSILHSMLVGAVPFTRENSFEALREYGHWLFSLYLVVTAAALFMESRNPDRTLAWLMALALLPVVGIILYWVVGPNFRYLADKRRFRLPKPHGATEDFAVGEDLPLARDTMQLLYRTSGARLVTGKDVTPLYDGAAAFERIKERLANARRGILLESYIIKNDSLGNAIKDILIERARRGVFVCVIYDAVGSWQMGKAFLRAMREGGVHAFAFLPVAFPMFRGANYRNHRKIIVVDGEAAFMGGMNIGDEYVDVSPKFTSWRDTHMEFGGQGVDVLRGIFLSDLAGCGASPEFLAKVREASAPPGDFVPQCPAFPAMKCADDETPMQIIASGPDTPWDTIQKAYFSIITRARERLWMTTPYVVPGGALLEALCMASLSGVDVRLLVPGKADHFLVHWASRDCFDELLRAGVRIFLYDPTGFVHAKTITCDGAVLSIGSANLDTRSLHINFEVQAFLYDRTLAAGAEAAFECDMRRSFELTFKAWRRRPKIEKVKESIGKLFSSLL</sequence>
<dbReference type="SMART" id="SM00155">
    <property type="entry name" value="PLDc"/>
    <property type="match status" value="2"/>
</dbReference>
<feature type="transmembrane region" description="Helical" evidence="13">
    <location>
        <begin position="93"/>
        <end position="113"/>
    </location>
</feature>
<keyword evidence="3" id="KW-0444">Lipid biosynthesis</keyword>
<dbReference type="EMBL" id="FLUQ01000005">
    <property type="protein sequence ID" value="SBW08857.1"/>
    <property type="molecule type" value="Genomic_DNA"/>
</dbReference>
<feature type="transmembrane region" description="Helical" evidence="13">
    <location>
        <begin position="21"/>
        <end position="38"/>
    </location>
</feature>
<feature type="domain" description="PLD phosphodiesterase" evidence="14">
    <location>
        <begin position="263"/>
        <end position="290"/>
    </location>
</feature>
<evidence type="ECO:0000256" key="8">
    <source>
        <dbReference type="ARBA" id="ARBA00023098"/>
    </source>
</evidence>
<gene>
    <name evidence="15" type="primary">cls</name>
    <name evidence="15" type="ORF">KL86DPRO_50007</name>
</gene>
<dbReference type="GO" id="GO:0032049">
    <property type="term" value="P:cardiolipin biosynthetic process"/>
    <property type="evidence" value="ECO:0007669"/>
    <property type="project" value="UniProtKB-UniRule"/>
</dbReference>
<evidence type="ECO:0000259" key="14">
    <source>
        <dbReference type="PROSITE" id="PS50035"/>
    </source>
</evidence>
<comment type="subcellular location">
    <subcellularLocation>
        <location evidence="1">Cell membrane</location>
        <topology evidence="1">Multi-pass membrane protein</topology>
    </subcellularLocation>
</comment>
<dbReference type="GO" id="GO:0005886">
    <property type="term" value="C:plasma membrane"/>
    <property type="evidence" value="ECO:0007669"/>
    <property type="project" value="UniProtKB-SubCell"/>
</dbReference>
<keyword evidence="2" id="KW-1003">Cell membrane</keyword>
<evidence type="ECO:0000256" key="5">
    <source>
        <dbReference type="ARBA" id="ARBA00022692"/>
    </source>
</evidence>